<sequence length="66" mass="7907">MRHLSYFPELFWIPIISPFFHLSIPAYIYLGILGFFGQYDKVVKFYTELVTVYYPMTGIDEYRVLS</sequence>
<gene>
    <name evidence="2" type="primary">Contig4400.g4704</name>
    <name evidence="2" type="ORF">STYLEM_12990</name>
</gene>
<accession>A0A078APP6</accession>
<dbReference type="EMBL" id="CCKQ01012326">
    <property type="protein sequence ID" value="CDW83936.1"/>
    <property type="molecule type" value="Genomic_DNA"/>
</dbReference>
<evidence type="ECO:0000313" key="2">
    <source>
        <dbReference type="EMBL" id="CDW83936.1"/>
    </source>
</evidence>
<dbReference type="Proteomes" id="UP000039865">
    <property type="component" value="Unassembled WGS sequence"/>
</dbReference>
<name>A0A078APP6_STYLE</name>
<reference evidence="2 3" key="1">
    <citation type="submission" date="2014-06" db="EMBL/GenBank/DDBJ databases">
        <authorList>
            <person name="Swart Estienne"/>
        </authorList>
    </citation>
    <scope>NUCLEOTIDE SEQUENCE [LARGE SCALE GENOMIC DNA]</scope>
    <source>
        <strain evidence="2 3">130c</strain>
    </source>
</reference>
<evidence type="ECO:0000313" key="3">
    <source>
        <dbReference type="Proteomes" id="UP000039865"/>
    </source>
</evidence>
<keyword evidence="1" id="KW-0472">Membrane</keyword>
<keyword evidence="1" id="KW-0812">Transmembrane</keyword>
<organism evidence="2 3">
    <name type="scientific">Stylonychia lemnae</name>
    <name type="common">Ciliate</name>
    <dbReference type="NCBI Taxonomy" id="5949"/>
    <lineage>
        <taxon>Eukaryota</taxon>
        <taxon>Sar</taxon>
        <taxon>Alveolata</taxon>
        <taxon>Ciliophora</taxon>
        <taxon>Intramacronucleata</taxon>
        <taxon>Spirotrichea</taxon>
        <taxon>Stichotrichia</taxon>
        <taxon>Sporadotrichida</taxon>
        <taxon>Oxytrichidae</taxon>
        <taxon>Stylonychinae</taxon>
        <taxon>Stylonychia</taxon>
    </lineage>
</organism>
<keyword evidence="3" id="KW-1185">Reference proteome</keyword>
<evidence type="ECO:0000256" key="1">
    <source>
        <dbReference type="SAM" id="Phobius"/>
    </source>
</evidence>
<proteinExistence type="predicted"/>
<keyword evidence="1" id="KW-1133">Transmembrane helix</keyword>
<dbReference type="AlphaFoldDB" id="A0A078APP6"/>
<dbReference type="InParanoid" id="A0A078APP6"/>
<protein>
    <submittedName>
        <fullName evidence="2">Uncharacterized protein</fullName>
    </submittedName>
</protein>
<feature type="transmembrane region" description="Helical" evidence="1">
    <location>
        <begin position="12"/>
        <end position="36"/>
    </location>
</feature>